<proteinExistence type="predicted"/>
<protein>
    <submittedName>
        <fullName evidence="1">Uncharacterized protein</fullName>
    </submittedName>
</protein>
<comment type="caution">
    <text evidence="1">The sequence shown here is derived from an EMBL/GenBank/DDBJ whole genome shotgun (WGS) entry which is preliminary data.</text>
</comment>
<dbReference type="AlphaFoldDB" id="A0A392QZ74"/>
<dbReference type="Proteomes" id="UP000265520">
    <property type="component" value="Unassembled WGS sequence"/>
</dbReference>
<keyword evidence="2" id="KW-1185">Reference proteome</keyword>
<evidence type="ECO:0000313" key="1">
    <source>
        <dbReference type="EMBL" id="MCI29327.1"/>
    </source>
</evidence>
<evidence type="ECO:0000313" key="2">
    <source>
        <dbReference type="Proteomes" id="UP000265520"/>
    </source>
</evidence>
<name>A0A392QZ74_9FABA</name>
<organism evidence="1 2">
    <name type="scientific">Trifolium medium</name>
    <dbReference type="NCBI Taxonomy" id="97028"/>
    <lineage>
        <taxon>Eukaryota</taxon>
        <taxon>Viridiplantae</taxon>
        <taxon>Streptophyta</taxon>
        <taxon>Embryophyta</taxon>
        <taxon>Tracheophyta</taxon>
        <taxon>Spermatophyta</taxon>
        <taxon>Magnoliopsida</taxon>
        <taxon>eudicotyledons</taxon>
        <taxon>Gunneridae</taxon>
        <taxon>Pentapetalae</taxon>
        <taxon>rosids</taxon>
        <taxon>fabids</taxon>
        <taxon>Fabales</taxon>
        <taxon>Fabaceae</taxon>
        <taxon>Papilionoideae</taxon>
        <taxon>50 kb inversion clade</taxon>
        <taxon>NPAAA clade</taxon>
        <taxon>Hologalegina</taxon>
        <taxon>IRL clade</taxon>
        <taxon>Trifolieae</taxon>
        <taxon>Trifolium</taxon>
    </lineage>
</organism>
<reference evidence="1 2" key="1">
    <citation type="journal article" date="2018" name="Front. Plant Sci.">
        <title>Red Clover (Trifolium pratense) and Zigzag Clover (T. medium) - A Picture of Genomic Similarities and Differences.</title>
        <authorList>
            <person name="Dluhosova J."/>
            <person name="Istvanek J."/>
            <person name="Nedelnik J."/>
            <person name="Repkova J."/>
        </authorList>
    </citation>
    <scope>NUCLEOTIDE SEQUENCE [LARGE SCALE GENOMIC DNA]</scope>
    <source>
        <strain evidence="2">cv. 10/8</strain>
        <tissue evidence="1">Leaf</tissue>
    </source>
</reference>
<feature type="non-terminal residue" evidence="1">
    <location>
        <position position="46"/>
    </location>
</feature>
<dbReference type="EMBL" id="LXQA010171797">
    <property type="protein sequence ID" value="MCI29327.1"/>
    <property type="molecule type" value="Genomic_DNA"/>
</dbReference>
<sequence>MVILDTGHPSCIAEVETTVELAQLVLQVNKCNINMDPEKIQFYVIV</sequence>
<accession>A0A392QZ74</accession>